<dbReference type="RefSeq" id="WP_173163487.1">
    <property type="nucleotide sequence ID" value="NZ_CP053716.1"/>
</dbReference>
<dbReference type="AlphaFoldDB" id="A0A6M8J4C7"/>
<dbReference type="Proteomes" id="UP000503297">
    <property type="component" value="Chromosome"/>
</dbReference>
<organism evidence="2 3">
    <name type="scientific">Berryella wangjianweii</name>
    <dbReference type="NCBI Taxonomy" id="2734634"/>
    <lineage>
        <taxon>Bacteria</taxon>
        <taxon>Bacillati</taxon>
        <taxon>Actinomycetota</taxon>
        <taxon>Coriobacteriia</taxon>
        <taxon>Eggerthellales</taxon>
        <taxon>Eggerthellaceae</taxon>
        <taxon>Berryella</taxon>
    </lineage>
</organism>
<protein>
    <submittedName>
        <fullName evidence="2">Cna B-type domain-containing protein</fullName>
    </submittedName>
</protein>
<dbReference type="KEGG" id="bwa:HLV38_00900"/>
<feature type="compositionally biased region" description="Pro residues" evidence="1">
    <location>
        <begin position="799"/>
        <end position="825"/>
    </location>
</feature>
<keyword evidence="3" id="KW-1185">Reference proteome</keyword>
<dbReference type="Gene3D" id="2.60.40.1140">
    <property type="entry name" value="Collagen-binding surface protein Cna, B-type domain"/>
    <property type="match status" value="1"/>
</dbReference>
<dbReference type="InterPro" id="IPR011050">
    <property type="entry name" value="Pectin_lyase_fold/virulence"/>
</dbReference>
<dbReference type="InterPro" id="IPR012332">
    <property type="entry name" value="Autotransporter_pectin_lyase_C"/>
</dbReference>
<dbReference type="EMBL" id="CP053716">
    <property type="protein sequence ID" value="QKF06836.1"/>
    <property type="molecule type" value="Genomic_DNA"/>
</dbReference>
<name>A0A6M8J4C7_9ACTN</name>
<proteinExistence type="predicted"/>
<reference evidence="3" key="1">
    <citation type="submission" date="2020-05" db="EMBL/GenBank/DDBJ databases">
        <title>Novel species in genus Nocardioides.</title>
        <authorList>
            <person name="Zhang G."/>
        </authorList>
    </citation>
    <scope>NUCLEOTIDE SEQUENCE [LARGE SCALE GENOMIC DNA]</scope>
    <source>
        <strain evidence="3">zg-1050</strain>
    </source>
</reference>
<evidence type="ECO:0000313" key="2">
    <source>
        <dbReference type="EMBL" id="QKF06836.1"/>
    </source>
</evidence>
<accession>A0A6M8J4C7</accession>
<evidence type="ECO:0000313" key="3">
    <source>
        <dbReference type="Proteomes" id="UP000503297"/>
    </source>
</evidence>
<evidence type="ECO:0000256" key="1">
    <source>
        <dbReference type="SAM" id="MobiDB-lite"/>
    </source>
</evidence>
<feature type="region of interest" description="Disordered" evidence="1">
    <location>
        <begin position="776"/>
        <end position="856"/>
    </location>
</feature>
<dbReference type="SUPFAM" id="SSF49478">
    <property type="entry name" value="Cna protein B-type domain"/>
    <property type="match status" value="1"/>
</dbReference>
<gene>
    <name evidence="2" type="ORF">HLV38_00900</name>
</gene>
<sequence>MAVLALVIGTFVLIAAKPEAAHADDRRVVDMTRISGLLGSDEDLQRAIDEAGSTPTRIILCWSDTMLSRTIVIPEGADIELVNHVSERLGTQSRLVRSDGFTGTLISVRPNAKLTMTLVRNEAGEGDLVVHSRGQWVPSENSTIQVRGTLVLDGAVVSGARELNGIFCAAVTVTGPGSRLEMNSGAISDNERSHLDPSVTQAGAGNVAVLKGGTFVLNGGSISHGAGGSAGSFSVGEAGGVGVYEGGHFIMNGGTISDNVGWGGGIAAYNWVGGADIARWVADGNADERSRANRALIEINGGTISNNRSGYGGGGLQLFGNVEAVMTGGVIEGNHAGNGGGVNAMDLYTWGDDYRRETPAEGVRSGLSTDEYSRYQPGGFRMTGGAIRGNWAQHTGGGVNAVSNRVVLEGGEISGNEAVRQGGGLYVATKTYTAHLYDSAVYDNAAEYAGGGLWTCPTGKLTTYVTRGTMITANRAADRGDDIGHINLRGIGAYPMSLADRVLGGAPVTYYWDSSGRRYDPADPGDPVILRGGENDLIEERGLHSVVSDEGVALGKESARLRIFGNTANLGGGIGTNGGVVFGEPDVTQLRVDKTWLYEGGDDPVPDEAVPADSIEAEVSITLRGHEYRVERMVLSRAEGWTRVIENLPVRDADGEELNVSVREVGEGGAAGVVAVPDPQHPGVLKMVNRVKPAIPAIDVTATKAWVGGETLGPRPTVWLRLYRALEGGRPEPVPGAAVEELADGVASVTWAGIERVDASGRPYAFSAREVDAEGGDFVPAGYEKSEDGLTVTNTYVPPTAPPTPPEPPEPPAPSTPPANPPKQPDQPRPERSGPADPAPRGTKVSAPATGEDPGLLTGTVLCLMASLATMRFAGRARR</sequence>
<dbReference type="SUPFAM" id="SSF51126">
    <property type="entry name" value="Pectin lyase-like"/>
    <property type="match status" value="1"/>
</dbReference>
<dbReference type="Gene3D" id="2.160.20.20">
    <property type="match status" value="1"/>
</dbReference>